<dbReference type="Proteomes" id="UP000565521">
    <property type="component" value="Unassembled WGS sequence"/>
</dbReference>
<evidence type="ECO:0000313" key="2">
    <source>
        <dbReference type="EMBL" id="NVO31795.1"/>
    </source>
</evidence>
<evidence type="ECO:0000256" key="1">
    <source>
        <dbReference type="SAM" id="SignalP"/>
    </source>
</evidence>
<gene>
    <name evidence="2" type="ORF">HW554_11285</name>
</gene>
<dbReference type="EMBL" id="JABKAU010000018">
    <property type="protein sequence ID" value="NVO31795.1"/>
    <property type="molecule type" value="Genomic_DNA"/>
</dbReference>
<organism evidence="2 3">
    <name type="scientific">Hymenobacter lapidiphilus</name>
    <dbReference type="NCBI Taxonomy" id="2608003"/>
    <lineage>
        <taxon>Bacteria</taxon>
        <taxon>Pseudomonadati</taxon>
        <taxon>Bacteroidota</taxon>
        <taxon>Cytophagia</taxon>
        <taxon>Cytophagales</taxon>
        <taxon>Hymenobacteraceae</taxon>
        <taxon>Hymenobacter</taxon>
    </lineage>
</organism>
<evidence type="ECO:0000313" key="3">
    <source>
        <dbReference type="Proteomes" id="UP000565521"/>
    </source>
</evidence>
<dbReference type="RefSeq" id="WP_176908692.1">
    <property type="nucleotide sequence ID" value="NZ_JABKAU010000018.1"/>
</dbReference>
<feature type="chain" id="PRO_5031403272" description="PorT family protein" evidence="1">
    <location>
        <begin position="25"/>
        <end position="243"/>
    </location>
</feature>
<feature type="signal peptide" evidence="1">
    <location>
        <begin position="1"/>
        <end position="24"/>
    </location>
</feature>
<proteinExistence type="predicted"/>
<accession>A0A7Y7PPT3</accession>
<dbReference type="AlphaFoldDB" id="A0A7Y7PPT3"/>
<sequence length="243" mass="27191">MRRYNPIWLPLLALLLLAAWPRLAAAQRVLLRADPATDTIPGRYGPNRAFYQHLYLGYTAVVGAADGPGVPLRYPQSGELFAGLRNKWRITGATAAGLDARFAYLRYHLRQNSAKQVPTAQPHYRESLSLTQLQLEPFVRLSFGRRGNVVGHYLDVSGWGSWALSSNHSYEDRPGQGQGTRTLVREVRPAYLSRWNWGLGTRLGAGRYALVGRYRLADAFNSSAPAIYPELPRWLLGIEVGVF</sequence>
<comment type="caution">
    <text evidence="2">The sequence shown here is derived from an EMBL/GenBank/DDBJ whole genome shotgun (WGS) entry which is preliminary data.</text>
</comment>
<name>A0A7Y7PPT3_9BACT</name>
<protein>
    <recommendedName>
        <fullName evidence="4">PorT family protein</fullName>
    </recommendedName>
</protein>
<evidence type="ECO:0008006" key="4">
    <source>
        <dbReference type="Google" id="ProtNLM"/>
    </source>
</evidence>
<keyword evidence="3" id="KW-1185">Reference proteome</keyword>
<reference evidence="2 3" key="1">
    <citation type="submission" date="2020-05" db="EMBL/GenBank/DDBJ databases">
        <title>Hymenobacter terrestris sp. nov. and Hymenobacter lapidiphilus sp. nov., isolated from regoliths in Antarctica.</title>
        <authorList>
            <person name="Sedlacek I."/>
            <person name="Pantucek R."/>
            <person name="Zeman M."/>
            <person name="Holochova P."/>
            <person name="Kralova S."/>
            <person name="Stankova E."/>
            <person name="Sedo O."/>
            <person name="Micenkova L."/>
            <person name="Svec P."/>
            <person name="Gupta V."/>
            <person name="Sood U."/>
            <person name="Korpole U.S."/>
            <person name="Lal R."/>
        </authorList>
    </citation>
    <scope>NUCLEOTIDE SEQUENCE [LARGE SCALE GENOMIC DNA]</scope>
    <source>
        <strain evidence="2 3">P5342</strain>
    </source>
</reference>
<keyword evidence="1" id="KW-0732">Signal</keyword>